<keyword evidence="2" id="KW-1185">Reference proteome</keyword>
<dbReference type="SUPFAM" id="SSF160713">
    <property type="entry name" value="YqaI-like"/>
    <property type="match status" value="1"/>
</dbReference>
<sequence>MVKGSVTLNDIEHPGISKINRTGETTLHSQPEHWGSDYFGDEIFFGDEIVEIHEEIVLKENLERFLAEVLGLSFKTAL</sequence>
<organism evidence="1 2">
    <name type="scientific">Heyndrickxia camelliae</name>
    <dbReference type="NCBI Taxonomy" id="1707093"/>
    <lineage>
        <taxon>Bacteria</taxon>
        <taxon>Bacillati</taxon>
        <taxon>Bacillota</taxon>
        <taxon>Bacilli</taxon>
        <taxon>Bacillales</taxon>
        <taxon>Bacillaceae</taxon>
        <taxon>Heyndrickxia</taxon>
    </lineage>
</organism>
<dbReference type="Pfam" id="PF09466">
    <property type="entry name" value="Yqai"/>
    <property type="match status" value="1"/>
</dbReference>
<dbReference type="InterPro" id="IPR018474">
    <property type="entry name" value="Uncharacterised_Yqai"/>
</dbReference>
<dbReference type="InterPro" id="IPR023118">
    <property type="entry name" value="YqaI_dom_sf"/>
</dbReference>
<dbReference type="AlphaFoldDB" id="A0A2N3LD97"/>
<reference evidence="1 2" key="1">
    <citation type="submission" date="2017-11" db="EMBL/GenBank/DDBJ databases">
        <title>Bacillus camelliae sp. nov., isolated from pu'er tea.</title>
        <authorList>
            <person name="Niu L."/>
        </authorList>
    </citation>
    <scope>NUCLEOTIDE SEQUENCE [LARGE SCALE GENOMIC DNA]</scope>
    <source>
        <strain evidence="1 2">7578-1</strain>
    </source>
</reference>
<dbReference type="Proteomes" id="UP000233440">
    <property type="component" value="Unassembled WGS sequence"/>
</dbReference>
<gene>
    <name evidence="1" type="ORF">CWO92_23700</name>
</gene>
<evidence type="ECO:0000313" key="2">
    <source>
        <dbReference type="Proteomes" id="UP000233440"/>
    </source>
</evidence>
<dbReference type="Gene3D" id="3.30.40.30">
    <property type="entry name" value="YqaI domain"/>
    <property type="match status" value="1"/>
</dbReference>
<dbReference type="EMBL" id="PIQO01000036">
    <property type="protein sequence ID" value="PKR82591.1"/>
    <property type="molecule type" value="Genomic_DNA"/>
</dbReference>
<protein>
    <submittedName>
        <fullName evidence="1">Uncharacterized protein</fullName>
    </submittedName>
</protein>
<evidence type="ECO:0000313" key="1">
    <source>
        <dbReference type="EMBL" id="PKR82591.1"/>
    </source>
</evidence>
<proteinExistence type="predicted"/>
<dbReference type="OrthoDB" id="2454838at2"/>
<comment type="caution">
    <text evidence="1">The sequence shown here is derived from an EMBL/GenBank/DDBJ whole genome shotgun (WGS) entry which is preliminary data.</text>
</comment>
<name>A0A2N3LD97_9BACI</name>
<accession>A0A2N3LD97</accession>